<reference evidence="1 2" key="1">
    <citation type="submission" date="2018-08" db="EMBL/GenBank/DDBJ databases">
        <title>Sequencing the genomes of 1000 actinobacteria strains.</title>
        <authorList>
            <person name="Klenk H.-P."/>
        </authorList>
    </citation>
    <scope>NUCLEOTIDE SEQUENCE [LARGE SCALE GENOMIC DNA]</scope>
    <source>
        <strain evidence="1 2">DSM 43927</strain>
    </source>
</reference>
<accession>A0A3D9STB8</accession>
<evidence type="ECO:0000313" key="2">
    <source>
        <dbReference type="Proteomes" id="UP000256661"/>
    </source>
</evidence>
<evidence type="ECO:0000313" key="1">
    <source>
        <dbReference type="EMBL" id="REE96215.1"/>
    </source>
</evidence>
<name>A0A3D9STB8_9ACTN</name>
<dbReference type="RefSeq" id="WP_116021898.1">
    <property type="nucleotide sequence ID" value="NZ_QTTT01000001.1"/>
</dbReference>
<protein>
    <submittedName>
        <fullName evidence="1">Uncharacterized protein</fullName>
    </submittedName>
</protein>
<sequence length="531" mass="57228">MRDVQGTEVAVLNRLVDKVEEIVDAAGAPGALAATQVLDAGFGFQPADYTVFGRRFALLHRRLVELNKAGKVVVNPDLPDSVGAQTLSAVDEAHVQVQLGPGALRTDAPESLTLRALTLIHELSHALREHGDHPVKDYTYRNSWGQGYLAGEIGTRNADTYFEAAAHLAEQLEKLPAGIYRERGLVQAQRRALQPPRPVGNPLGPALAWADIKLNRIWLRAYDAQVHVCTPTAVWDRRSGEDVAAMQQVEARLQELGILDGRSYWISREHGPGSVAAARLLEHFTSALKSRLMRLRVVLGGDVLRYDHDPVSGSLLVPFETTAEEPLHLAGLIIDALLQGSPIAPPAARSATPGLTPEQVTLEKQVEACYPGAAKTLSAHLTEVVELLWVNDRSYERPQVQGLEKTFAAFEPVAVGLGSRGILQTVLRAAEIDDLIRRWTIMPARLGTLPAPALVGLTIFDDVADEQLRRIVDLAGGLAAPTFFTERPSVRAGIGRVIAAVTELATGVDKAQATRAATLLDALGKAADGLA</sequence>
<comment type="caution">
    <text evidence="1">The sequence shown here is derived from an EMBL/GenBank/DDBJ whole genome shotgun (WGS) entry which is preliminary data.</text>
</comment>
<organism evidence="1 2">
    <name type="scientific">Thermomonospora umbrina</name>
    <dbReference type="NCBI Taxonomy" id="111806"/>
    <lineage>
        <taxon>Bacteria</taxon>
        <taxon>Bacillati</taxon>
        <taxon>Actinomycetota</taxon>
        <taxon>Actinomycetes</taxon>
        <taxon>Streptosporangiales</taxon>
        <taxon>Thermomonosporaceae</taxon>
        <taxon>Thermomonospora</taxon>
    </lineage>
</organism>
<dbReference type="EMBL" id="QTTT01000001">
    <property type="protein sequence ID" value="REE96215.1"/>
    <property type="molecule type" value="Genomic_DNA"/>
</dbReference>
<dbReference type="Proteomes" id="UP000256661">
    <property type="component" value="Unassembled WGS sequence"/>
</dbReference>
<dbReference type="OrthoDB" id="4338871at2"/>
<gene>
    <name evidence="1" type="ORF">DFJ69_1642</name>
</gene>
<keyword evidence="2" id="KW-1185">Reference proteome</keyword>
<dbReference type="AlphaFoldDB" id="A0A3D9STB8"/>
<proteinExistence type="predicted"/>